<dbReference type="NCBIfam" id="NF009980">
    <property type="entry name" value="PRK13446.1"/>
    <property type="match status" value="1"/>
</dbReference>
<evidence type="ECO:0000256" key="2">
    <source>
        <dbReference type="ARBA" id="ARBA00004202"/>
    </source>
</evidence>
<protein>
    <recommendedName>
        <fullName evidence="4 14">ATP synthase epsilon chain</fullName>
    </recommendedName>
    <alternativeName>
        <fullName evidence="13 14">ATP synthase F1 sector epsilon subunit</fullName>
    </alternativeName>
    <alternativeName>
        <fullName evidence="12 14">F-ATPase epsilon subunit</fullName>
    </alternativeName>
</protein>
<dbReference type="InterPro" id="IPR036771">
    <property type="entry name" value="ATPsynth_dsu/esu_N"/>
</dbReference>
<feature type="region of interest" description="Disordered" evidence="16">
    <location>
        <begin position="84"/>
        <end position="107"/>
    </location>
</feature>
<evidence type="ECO:0000256" key="5">
    <source>
        <dbReference type="ARBA" id="ARBA00022448"/>
    </source>
</evidence>
<evidence type="ECO:0000256" key="12">
    <source>
        <dbReference type="ARBA" id="ARBA00030215"/>
    </source>
</evidence>
<evidence type="ECO:0000256" key="3">
    <source>
        <dbReference type="ARBA" id="ARBA00005712"/>
    </source>
</evidence>
<dbReference type="eggNOG" id="COG0355">
    <property type="taxonomic scope" value="Bacteria"/>
</dbReference>
<dbReference type="InterPro" id="IPR036794">
    <property type="entry name" value="ATP_F1_dsu/esu_C_sf"/>
</dbReference>
<dbReference type="AlphaFoldDB" id="A0A073K4M1"/>
<evidence type="ECO:0000256" key="9">
    <source>
        <dbReference type="ARBA" id="ARBA00023136"/>
    </source>
</evidence>
<proteinExistence type="inferred from homology"/>
<dbReference type="Pfam" id="PF00401">
    <property type="entry name" value="ATP-synt_DE"/>
    <property type="match status" value="1"/>
</dbReference>
<comment type="similarity">
    <text evidence="3 14 15">Belongs to the ATPase epsilon chain family.</text>
</comment>
<dbReference type="InterPro" id="IPR020547">
    <property type="entry name" value="ATP_synth_F1_esu_C"/>
</dbReference>
<dbReference type="InterPro" id="IPR001469">
    <property type="entry name" value="ATP_synth_F1_dsu/esu"/>
</dbReference>
<dbReference type="Gene3D" id="1.20.5.440">
    <property type="entry name" value="ATP synthase delta/epsilon subunit, C-terminal domain"/>
    <property type="match status" value="1"/>
</dbReference>
<evidence type="ECO:0000256" key="6">
    <source>
        <dbReference type="ARBA" id="ARBA00022475"/>
    </source>
</evidence>
<dbReference type="GO" id="GO:0005524">
    <property type="term" value="F:ATP binding"/>
    <property type="evidence" value="ECO:0007669"/>
    <property type="project" value="UniProtKB-UniRule"/>
</dbReference>
<accession>A0A073K4M1</accession>
<evidence type="ECO:0000256" key="13">
    <source>
        <dbReference type="ARBA" id="ARBA00031795"/>
    </source>
</evidence>
<organism evidence="19 20">
    <name type="scientific">Bacillus manliponensis</name>
    <dbReference type="NCBI Taxonomy" id="574376"/>
    <lineage>
        <taxon>Bacteria</taxon>
        <taxon>Bacillati</taxon>
        <taxon>Bacillota</taxon>
        <taxon>Bacilli</taxon>
        <taxon>Bacillales</taxon>
        <taxon>Bacillaceae</taxon>
        <taxon>Bacillus</taxon>
        <taxon>Bacillus cereus group</taxon>
    </lineage>
</organism>
<evidence type="ECO:0000256" key="15">
    <source>
        <dbReference type="RuleBase" id="RU003656"/>
    </source>
</evidence>
<dbReference type="FunFam" id="2.60.15.10:FF:000001">
    <property type="entry name" value="ATP synthase epsilon chain"/>
    <property type="match status" value="1"/>
</dbReference>
<dbReference type="FunFam" id="1.20.5.440:FF:000001">
    <property type="entry name" value="ATP synthase epsilon chain"/>
    <property type="match status" value="1"/>
</dbReference>
<keyword evidence="9 14" id="KW-0472">Membrane</keyword>
<evidence type="ECO:0000256" key="10">
    <source>
        <dbReference type="ARBA" id="ARBA00023196"/>
    </source>
</evidence>
<dbReference type="Pfam" id="PF02823">
    <property type="entry name" value="ATP-synt_DE_N"/>
    <property type="match status" value="1"/>
</dbReference>
<dbReference type="STRING" id="574376.BAMA_01340"/>
<dbReference type="GO" id="GO:0005886">
    <property type="term" value="C:plasma membrane"/>
    <property type="evidence" value="ECO:0007669"/>
    <property type="project" value="UniProtKB-SubCell"/>
</dbReference>
<dbReference type="CDD" id="cd12152">
    <property type="entry name" value="F1-ATPase_delta"/>
    <property type="match status" value="1"/>
</dbReference>
<dbReference type="NCBIfam" id="TIGR01216">
    <property type="entry name" value="ATP_synt_epsi"/>
    <property type="match status" value="1"/>
</dbReference>
<dbReference type="RefSeq" id="WP_034635352.1">
    <property type="nucleotide sequence ID" value="NZ_CBCSJC010000002.1"/>
</dbReference>
<evidence type="ECO:0000256" key="1">
    <source>
        <dbReference type="ARBA" id="ARBA00003543"/>
    </source>
</evidence>
<dbReference type="Proteomes" id="UP000027822">
    <property type="component" value="Unassembled WGS sequence"/>
</dbReference>
<comment type="caution">
    <text evidence="19">The sequence shown here is derived from an EMBL/GenBank/DDBJ whole genome shotgun (WGS) entry which is preliminary data.</text>
</comment>
<dbReference type="PANTHER" id="PTHR13822:SF10">
    <property type="entry name" value="ATP SYNTHASE EPSILON CHAIN, CHLOROPLASTIC"/>
    <property type="match status" value="1"/>
</dbReference>
<evidence type="ECO:0000256" key="8">
    <source>
        <dbReference type="ARBA" id="ARBA00023065"/>
    </source>
</evidence>
<dbReference type="Gene3D" id="2.60.15.10">
    <property type="entry name" value="F0F1 ATP synthase delta/epsilon subunit, N-terminal"/>
    <property type="match status" value="1"/>
</dbReference>
<evidence type="ECO:0000259" key="18">
    <source>
        <dbReference type="Pfam" id="PF02823"/>
    </source>
</evidence>
<dbReference type="NCBIfam" id="NF001846">
    <property type="entry name" value="PRK00571.1-3"/>
    <property type="match status" value="1"/>
</dbReference>
<evidence type="ECO:0000256" key="16">
    <source>
        <dbReference type="SAM" id="MobiDB-lite"/>
    </source>
</evidence>
<dbReference type="EMBL" id="JOTN01000001">
    <property type="protein sequence ID" value="KEK21440.1"/>
    <property type="molecule type" value="Genomic_DNA"/>
</dbReference>
<feature type="domain" description="ATP synthase epsilon subunit C-terminal" evidence="17">
    <location>
        <begin position="87"/>
        <end position="130"/>
    </location>
</feature>
<feature type="domain" description="ATP synthase F1 complex delta/epsilon subunit N-terminal" evidence="18">
    <location>
        <begin position="5"/>
        <end position="82"/>
    </location>
</feature>
<keyword evidence="8 14" id="KW-0406">Ion transport</keyword>
<comment type="subunit">
    <text evidence="14 15">F-type ATPases have 2 components, CF(1) - the catalytic core - and CF(0) - the membrane proton channel. CF(1) has five subunits: alpha(3), beta(3), gamma(1), delta(1), epsilon(1). CF(0) has three main subunits: a, b and c.</text>
</comment>
<comment type="function">
    <text evidence="1 14">Produces ATP from ADP in the presence of a proton gradient across the membrane.</text>
</comment>
<feature type="compositionally biased region" description="Basic and acidic residues" evidence="16">
    <location>
        <begin position="86"/>
        <end position="106"/>
    </location>
</feature>
<name>A0A073K4M1_9BACI</name>
<evidence type="ECO:0000256" key="4">
    <source>
        <dbReference type="ARBA" id="ARBA00014480"/>
    </source>
</evidence>
<keyword evidence="10 14" id="KW-0139">CF(1)</keyword>
<evidence type="ECO:0000313" key="20">
    <source>
        <dbReference type="Proteomes" id="UP000027822"/>
    </source>
</evidence>
<evidence type="ECO:0000256" key="11">
    <source>
        <dbReference type="ARBA" id="ARBA00023310"/>
    </source>
</evidence>
<comment type="subcellular location">
    <subcellularLocation>
        <location evidence="2 14">Cell membrane</location>
        <topology evidence="2 14">Peripheral membrane protein</topology>
    </subcellularLocation>
</comment>
<keyword evidence="11 14" id="KW-0066">ATP synthesis</keyword>
<dbReference type="HAMAP" id="MF_00530">
    <property type="entry name" value="ATP_synth_epsil_bac"/>
    <property type="match status" value="1"/>
</dbReference>
<evidence type="ECO:0000259" key="17">
    <source>
        <dbReference type="Pfam" id="PF00401"/>
    </source>
</evidence>
<evidence type="ECO:0000256" key="14">
    <source>
        <dbReference type="HAMAP-Rule" id="MF_00530"/>
    </source>
</evidence>
<evidence type="ECO:0000313" key="19">
    <source>
        <dbReference type="EMBL" id="KEK21440.1"/>
    </source>
</evidence>
<dbReference type="InterPro" id="IPR020546">
    <property type="entry name" value="ATP_synth_F1_dsu/esu_N"/>
</dbReference>
<keyword evidence="20" id="KW-1185">Reference proteome</keyword>
<dbReference type="OrthoDB" id="9804110at2"/>
<keyword evidence="5 14" id="KW-0813">Transport</keyword>
<evidence type="ECO:0000256" key="7">
    <source>
        <dbReference type="ARBA" id="ARBA00022781"/>
    </source>
</evidence>
<dbReference type="PANTHER" id="PTHR13822">
    <property type="entry name" value="ATP SYNTHASE DELTA/EPSILON CHAIN"/>
    <property type="match status" value="1"/>
</dbReference>
<gene>
    <name evidence="14" type="primary">atpC</name>
    <name evidence="19" type="ORF">BAMA_01340</name>
</gene>
<sequence>MKTFPVSIVTPDGPVYEKEVEMVSVKAESGEMGILPGHIPTVAPLKISAVRLKSGGDTDYVAVSGGFIEVRPDKVTVLAPSAETASHIDEHRANEAKRRAEGRLQDKQANVDFKRAELALQRAVNRLDVSNMK</sequence>
<reference evidence="19 20" key="1">
    <citation type="submission" date="2014-06" db="EMBL/GenBank/DDBJ databases">
        <title>Draft genome sequence of Bacillus manliponensis JCM 15802 (MCCC 1A00708).</title>
        <authorList>
            <person name="Lai Q."/>
            <person name="Liu Y."/>
            <person name="Shao Z."/>
        </authorList>
    </citation>
    <scope>NUCLEOTIDE SEQUENCE [LARGE SCALE GENOMIC DNA]</scope>
    <source>
        <strain evidence="19 20">JCM 15802</strain>
    </source>
</reference>
<dbReference type="SUPFAM" id="SSF46604">
    <property type="entry name" value="Epsilon subunit of F1F0-ATP synthase C-terminal domain"/>
    <property type="match status" value="1"/>
</dbReference>
<keyword evidence="7 14" id="KW-0375">Hydrogen ion transport</keyword>
<keyword evidence="6 14" id="KW-1003">Cell membrane</keyword>
<dbReference type="SUPFAM" id="SSF51344">
    <property type="entry name" value="Epsilon subunit of F1F0-ATP synthase N-terminal domain"/>
    <property type="match status" value="1"/>
</dbReference>
<dbReference type="GO" id="GO:0046933">
    <property type="term" value="F:proton-transporting ATP synthase activity, rotational mechanism"/>
    <property type="evidence" value="ECO:0007669"/>
    <property type="project" value="UniProtKB-UniRule"/>
</dbReference>
<dbReference type="GO" id="GO:0045259">
    <property type="term" value="C:proton-transporting ATP synthase complex"/>
    <property type="evidence" value="ECO:0007669"/>
    <property type="project" value="UniProtKB-KW"/>
</dbReference>